<dbReference type="Pfam" id="PF00005">
    <property type="entry name" value="ABC_tran"/>
    <property type="match status" value="1"/>
</dbReference>
<dbReference type="InterPro" id="IPR017871">
    <property type="entry name" value="ABC_transporter-like_CS"/>
</dbReference>
<proteinExistence type="predicted"/>
<evidence type="ECO:0000256" key="4">
    <source>
        <dbReference type="ARBA" id="ARBA00022840"/>
    </source>
</evidence>
<evidence type="ECO:0000259" key="7">
    <source>
        <dbReference type="PROSITE" id="PS50893"/>
    </source>
</evidence>
<evidence type="ECO:0000256" key="6">
    <source>
        <dbReference type="ARBA" id="ARBA00037066"/>
    </source>
</evidence>
<dbReference type="RefSeq" id="WP_390214114.1">
    <property type="nucleotide sequence ID" value="NZ_JBHLXJ010000018.1"/>
</dbReference>
<protein>
    <submittedName>
        <fullName evidence="8">ABC transporter ATP-binding protein</fullName>
    </submittedName>
</protein>
<dbReference type="GO" id="GO:0005524">
    <property type="term" value="F:ATP binding"/>
    <property type="evidence" value="ECO:0007669"/>
    <property type="project" value="UniProtKB-KW"/>
</dbReference>
<keyword evidence="2" id="KW-1003">Cell membrane</keyword>
<evidence type="ECO:0000313" key="8">
    <source>
        <dbReference type="EMBL" id="MFC0351499.1"/>
    </source>
</evidence>
<dbReference type="PROSITE" id="PS50893">
    <property type="entry name" value="ABC_TRANSPORTER_2"/>
    <property type="match status" value="1"/>
</dbReference>
<dbReference type="PANTHER" id="PTHR42794">
    <property type="entry name" value="HEMIN IMPORT ATP-BINDING PROTEIN HMUV"/>
    <property type="match status" value="1"/>
</dbReference>
<name>A0ABV6II30_9BURK</name>
<dbReference type="InterPro" id="IPR003439">
    <property type="entry name" value="ABC_transporter-like_ATP-bd"/>
</dbReference>
<comment type="function">
    <text evidence="6">Part of the ABC transporter complex HmuTUV involved in hemin import. Responsible for energy coupling to the transport system.</text>
</comment>
<evidence type="ECO:0000256" key="2">
    <source>
        <dbReference type="ARBA" id="ARBA00022475"/>
    </source>
</evidence>
<evidence type="ECO:0000256" key="1">
    <source>
        <dbReference type="ARBA" id="ARBA00022448"/>
    </source>
</evidence>
<accession>A0ABV6II30</accession>
<evidence type="ECO:0000256" key="5">
    <source>
        <dbReference type="ARBA" id="ARBA00022967"/>
    </source>
</evidence>
<keyword evidence="2" id="KW-0472">Membrane</keyword>
<reference evidence="8 9" key="1">
    <citation type="submission" date="2024-09" db="EMBL/GenBank/DDBJ databases">
        <authorList>
            <person name="Sun Q."/>
            <person name="Mori K."/>
        </authorList>
    </citation>
    <scope>NUCLEOTIDE SEQUENCE [LARGE SCALE GENOMIC DNA]</scope>
    <source>
        <strain evidence="8 9">CCM 8677</strain>
    </source>
</reference>
<keyword evidence="4 8" id="KW-0067">ATP-binding</keyword>
<evidence type="ECO:0000313" key="9">
    <source>
        <dbReference type="Proteomes" id="UP001589844"/>
    </source>
</evidence>
<dbReference type="PROSITE" id="PS00211">
    <property type="entry name" value="ABC_TRANSPORTER_1"/>
    <property type="match status" value="1"/>
</dbReference>
<dbReference type="SMART" id="SM00382">
    <property type="entry name" value="AAA"/>
    <property type="match status" value="1"/>
</dbReference>
<dbReference type="Proteomes" id="UP001589844">
    <property type="component" value="Unassembled WGS sequence"/>
</dbReference>
<dbReference type="InterPro" id="IPR027417">
    <property type="entry name" value="P-loop_NTPase"/>
</dbReference>
<dbReference type="InterPro" id="IPR003593">
    <property type="entry name" value="AAA+_ATPase"/>
</dbReference>
<comment type="caution">
    <text evidence="8">The sequence shown here is derived from an EMBL/GenBank/DDBJ whole genome shotgun (WGS) entry which is preliminary data.</text>
</comment>
<sequence>MLATIDQATALEGSAFSTENLCASLGDVEILHQISIAIAAGAWTSIVGPNGAGKSSLLKVLAGLLSHRGKLALFGQTLEDIPRRARAQQMSWLGQNENSGEDMSAWDVVMLGRLPHQAWLASPSAEDHFAVEQALRRTQAWQWRSRSIGQLSGGERQRVLLARALAVDAQVILMDEPLANLDPPHQADWLLLVRDLISQGKTVVSVLHEISFALQAEHMLIVDQGKVLHCGESQDARTHRMLEAVFEHRIQIHQVLGQWIALPK</sequence>
<dbReference type="Gene3D" id="3.40.50.300">
    <property type="entry name" value="P-loop containing nucleotide triphosphate hydrolases"/>
    <property type="match status" value="1"/>
</dbReference>
<gene>
    <name evidence="8" type="ORF">ACFFJH_16885</name>
</gene>
<feature type="domain" description="ABC transporter" evidence="7">
    <location>
        <begin position="16"/>
        <end position="249"/>
    </location>
</feature>
<keyword evidence="9" id="KW-1185">Reference proteome</keyword>
<evidence type="ECO:0000256" key="3">
    <source>
        <dbReference type="ARBA" id="ARBA00022741"/>
    </source>
</evidence>
<keyword evidence="3" id="KW-0547">Nucleotide-binding</keyword>
<keyword evidence="5" id="KW-1278">Translocase</keyword>
<organism evidence="8 9">
    <name type="scientific">Undibacterium danionis</name>
    <dbReference type="NCBI Taxonomy" id="1812100"/>
    <lineage>
        <taxon>Bacteria</taxon>
        <taxon>Pseudomonadati</taxon>
        <taxon>Pseudomonadota</taxon>
        <taxon>Betaproteobacteria</taxon>
        <taxon>Burkholderiales</taxon>
        <taxon>Oxalobacteraceae</taxon>
        <taxon>Undibacterium</taxon>
    </lineage>
</organism>
<dbReference type="SUPFAM" id="SSF52540">
    <property type="entry name" value="P-loop containing nucleoside triphosphate hydrolases"/>
    <property type="match status" value="1"/>
</dbReference>
<dbReference type="EMBL" id="JBHLXJ010000018">
    <property type="protein sequence ID" value="MFC0351499.1"/>
    <property type="molecule type" value="Genomic_DNA"/>
</dbReference>
<dbReference type="PANTHER" id="PTHR42794:SF1">
    <property type="entry name" value="HEMIN IMPORT ATP-BINDING PROTEIN HMUV"/>
    <property type="match status" value="1"/>
</dbReference>
<keyword evidence="1" id="KW-0813">Transport</keyword>